<comment type="caution">
    <text evidence="1">The sequence shown here is derived from an EMBL/GenBank/DDBJ whole genome shotgun (WGS) entry which is preliminary data.</text>
</comment>
<protein>
    <submittedName>
        <fullName evidence="1">Putative resolvase</fullName>
    </submittedName>
</protein>
<dbReference type="Proteomes" id="UP000004474">
    <property type="component" value="Unassembled WGS sequence"/>
</dbReference>
<dbReference type="AlphaFoldDB" id="K1DWH7"/>
<proteinExistence type="predicted"/>
<gene>
    <name evidence="1" type="ORF">B277_12050</name>
</gene>
<dbReference type="eggNOG" id="COG1961">
    <property type="taxonomic scope" value="Bacteria"/>
</dbReference>
<dbReference type="STRING" id="1210046.B277_12050"/>
<accession>K1DWH7</accession>
<evidence type="ECO:0000313" key="2">
    <source>
        <dbReference type="Proteomes" id="UP000004474"/>
    </source>
</evidence>
<evidence type="ECO:0000313" key="1">
    <source>
        <dbReference type="EMBL" id="EKA60704.1"/>
    </source>
</evidence>
<dbReference type="PATRIC" id="fig|1210046.3.peg.2316"/>
<name>K1DWH7_9MICO</name>
<organism evidence="1 2">
    <name type="scientific">Janibacter hoylei PVAS-1</name>
    <dbReference type="NCBI Taxonomy" id="1210046"/>
    <lineage>
        <taxon>Bacteria</taxon>
        <taxon>Bacillati</taxon>
        <taxon>Actinomycetota</taxon>
        <taxon>Actinomycetes</taxon>
        <taxon>Micrococcales</taxon>
        <taxon>Intrasporangiaceae</taxon>
        <taxon>Janibacter</taxon>
    </lineage>
</organism>
<dbReference type="EMBL" id="ALWX01000051">
    <property type="protein sequence ID" value="EKA60704.1"/>
    <property type="molecule type" value="Genomic_DNA"/>
</dbReference>
<sequence>MGARGRRRLMPSYRVAVDVHGVTPGVAPEALLPRAEALLAGGHRVEDRSVELVRGQPQIHLRFLVAGSHDAREDDEAEDAVRALVAALAPVAHLGTWTLRRGPGGHWRTIRSGDARDGVPEHPVDGSVAKIVKLEHAWRRLDGRNDDGFQVAPFPG</sequence>
<reference evidence="1 2" key="1">
    <citation type="journal article" date="2012" name="J. Bacteriol.">
        <title>Genome Sequence of Janibacter hoylei MTCC8307, Isolated from the Stratospheric Air.</title>
        <authorList>
            <person name="Pawar S.P."/>
            <person name="Dhotre D.P."/>
            <person name="Shetty S.A."/>
            <person name="Chowdhury S.P."/>
            <person name="Chaudhari B.L."/>
            <person name="Shouche Y.S."/>
        </authorList>
    </citation>
    <scope>NUCLEOTIDE SEQUENCE [LARGE SCALE GENOMIC DNA]</scope>
    <source>
        <strain evidence="1 2">PVAS-1</strain>
    </source>
</reference>